<dbReference type="InterPro" id="IPR051708">
    <property type="entry name" value="Plant_Aspart_Prot_A1"/>
</dbReference>
<evidence type="ECO:0000313" key="5">
    <source>
        <dbReference type="Proteomes" id="UP000685013"/>
    </source>
</evidence>
<keyword evidence="1 4" id="KW-0645">Protease</keyword>
<proteinExistence type="predicted"/>
<dbReference type="EMBL" id="JAGKQH010000004">
    <property type="protein sequence ID" value="KAG6600418.1"/>
    <property type="molecule type" value="Genomic_DNA"/>
</dbReference>
<dbReference type="PANTHER" id="PTHR47967:SF128">
    <property type="entry name" value="ASPARTIC PROTEINASE CDR1-LIKE"/>
    <property type="match status" value="1"/>
</dbReference>
<gene>
    <name evidence="4" type="ORF">SDJN03_05651</name>
</gene>
<keyword evidence="2" id="KW-0378">Hydrolase</keyword>
<dbReference type="GO" id="GO:0005576">
    <property type="term" value="C:extracellular region"/>
    <property type="evidence" value="ECO:0007669"/>
    <property type="project" value="TreeGrafter"/>
</dbReference>
<feature type="non-terminal residue" evidence="4">
    <location>
        <position position="1"/>
    </location>
</feature>
<evidence type="ECO:0000256" key="1">
    <source>
        <dbReference type="ARBA" id="ARBA00022670"/>
    </source>
</evidence>
<reference evidence="4 5" key="1">
    <citation type="journal article" date="2021" name="Hortic Res">
        <title>The domestication of Cucurbita argyrosperma as revealed by the genome of its wild relative.</title>
        <authorList>
            <person name="Barrera-Redondo J."/>
            <person name="Sanchez-de la Vega G."/>
            <person name="Aguirre-Liguori J.A."/>
            <person name="Castellanos-Morales G."/>
            <person name="Gutierrez-Guerrero Y.T."/>
            <person name="Aguirre-Dugua X."/>
            <person name="Aguirre-Planter E."/>
            <person name="Tenaillon M.I."/>
            <person name="Lira-Saade R."/>
            <person name="Eguiarte L.E."/>
        </authorList>
    </citation>
    <scope>NUCLEOTIDE SEQUENCE [LARGE SCALE GENOMIC DNA]</scope>
    <source>
        <strain evidence="4">JBR-2021</strain>
    </source>
</reference>
<dbReference type="PANTHER" id="PTHR47967">
    <property type="entry name" value="OS07G0603500 PROTEIN-RELATED"/>
    <property type="match status" value="1"/>
</dbReference>
<dbReference type="AlphaFoldDB" id="A0AAV6NMK9"/>
<dbReference type="GO" id="GO:0006508">
    <property type="term" value="P:proteolysis"/>
    <property type="evidence" value="ECO:0007669"/>
    <property type="project" value="UniProtKB-KW"/>
</dbReference>
<dbReference type="GO" id="GO:0008233">
    <property type="term" value="F:peptidase activity"/>
    <property type="evidence" value="ECO:0007669"/>
    <property type="project" value="UniProtKB-KW"/>
</dbReference>
<comment type="caution">
    <text evidence="4">The sequence shown here is derived from an EMBL/GenBank/DDBJ whole genome shotgun (WGS) entry which is preliminary data.</text>
</comment>
<dbReference type="Proteomes" id="UP000685013">
    <property type="component" value="Chromosome 4"/>
</dbReference>
<dbReference type="Pfam" id="PF14541">
    <property type="entry name" value="TAXi_C"/>
    <property type="match status" value="1"/>
</dbReference>
<protein>
    <submittedName>
        <fullName evidence="4">Aspartic protease</fullName>
    </submittedName>
</protein>
<evidence type="ECO:0000313" key="4">
    <source>
        <dbReference type="EMBL" id="KAG6600418.1"/>
    </source>
</evidence>
<sequence length="122" mass="13624">MQNKLQQIGRSFRAKSRFYTHLVLKEPDTFYYLTLEAMSVANKRFKATNDMSAAAEQGNILIDSSTTLTILPPNFYKGVASTLARVVKAKRVDDPIMVGRTVCLNQLTDLVRPIQPDSSGLD</sequence>
<evidence type="ECO:0000256" key="2">
    <source>
        <dbReference type="ARBA" id="ARBA00022801"/>
    </source>
</evidence>
<accession>A0AAV6NMK9</accession>
<dbReference type="InterPro" id="IPR032799">
    <property type="entry name" value="TAXi_C"/>
</dbReference>
<evidence type="ECO:0000259" key="3">
    <source>
        <dbReference type="Pfam" id="PF14541"/>
    </source>
</evidence>
<feature type="domain" description="Xylanase inhibitor C-terminal" evidence="3">
    <location>
        <begin position="31"/>
        <end position="93"/>
    </location>
</feature>
<organism evidence="4 5">
    <name type="scientific">Cucurbita argyrosperma subsp. sororia</name>
    <dbReference type="NCBI Taxonomy" id="37648"/>
    <lineage>
        <taxon>Eukaryota</taxon>
        <taxon>Viridiplantae</taxon>
        <taxon>Streptophyta</taxon>
        <taxon>Embryophyta</taxon>
        <taxon>Tracheophyta</taxon>
        <taxon>Spermatophyta</taxon>
        <taxon>Magnoliopsida</taxon>
        <taxon>eudicotyledons</taxon>
        <taxon>Gunneridae</taxon>
        <taxon>Pentapetalae</taxon>
        <taxon>rosids</taxon>
        <taxon>fabids</taxon>
        <taxon>Cucurbitales</taxon>
        <taxon>Cucurbitaceae</taxon>
        <taxon>Cucurbiteae</taxon>
        <taxon>Cucurbita</taxon>
    </lineage>
</organism>
<name>A0AAV6NMK9_9ROSI</name>
<keyword evidence="5" id="KW-1185">Reference proteome</keyword>